<gene>
    <name evidence="4" type="ORF">GII31_00155</name>
</gene>
<keyword evidence="5" id="KW-1185">Reference proteome</keyword>
<dbReference type="EMBL" id="CP045809">
    <property type="protein sequence ID" value="QHN37229.1"/>
    <property type="molecule type" value="Genomic_DNA"/>
</dbReference>
<keyword evidence="1" id="KW-0863">Zinc-finger</keyword>
<evidence type="ECO:0000259" key="3">
    <source>
        <dbReference type="PROSITE" id="PS50966"/>
    </source>
</evidence>
<dbReference type="PROSITE" id="PS50966">
    <property type="entry name" value="ZF_SWIM"/>
    <property type="match status" value="1"/>
</dbReference>
<evidence type="ECO:0000256" key="1">
    <source>
        <dbReference type="PROSITE-ProRule" id="PRU00325"/>
    </source>
</evidence>
<keyword evidence="1" id="KW-0479">Metal-binding</keyword>
<proteinExistence type="predicted"/>
<protein>
    <submittedName>
        <fullName evidence="4">SWIM zinc finger family protein</fullName>
    </submittedName>
</protein>
<keyword evidence="1" id="KW-0862">Zinc</keyword>
<name>A0ABX6IPB3_9ACTN</name>
<organism evidence="4 5">
    <name type="scientific">Gordonia pseudamarae</name>
    <dbReference type="NCBI Taxonomy" id="2831662"/>
    <lineage>
        <taxon>Bacteria</taxon>
        <taxon>Bacillati</taxon>
        <taxon>Actinomycetota</taxon>
        <taxon>Actinomycetes</taxon>
        <taxon>Mycobacteriales</taxon>
        <taxon>Gordoniaceae</taxon>
        <taxon>Gordonia</taxon>
    </lineage>
</organism>
<accession>A0ABX6IPB3</accession>
<evidence type="ECO:0000256" key="2">
    <source>
        <dbReference type="SAM" id="MobiDB-lite"/>
    </source>
</evidence>
<feature type="region of interest" description="Disordered" evidence="2">
    <location>
        <begin position="1"/>
        <end position="21"/>
    </location>
</feature>
<evidence type="ECO:0000313" key="5">
    <source>
        <dbReference type="Proteomes" id="UP001059836"/>
    </source>
</evidence>
<reference evidence="4" key="1">
    <citation type="journal article" date="2021" name="Nat. Microbiol.">
        <title>Cocultivation of an ultrasmall environmental parasitic bacterium with lytic ability against bacteria associated with wastewater foams.</title>
        <authorList>
            <person name="Batinovic S."/>
            <person name="Rose J.J.A."/>
            <person name="Ratcliffe J."/>
            <person name="Seviour R.J."/>
            <person name="Petrovski S."/>
        </authorList>
    </citation>
    <scope>NUCLEOTIDE SEQUENCE</scope>
    <source>
        <strain evidence="4">CON9</strain>
    </source>
</reference>
<feature type="domain" description="SWIM-type" evidence="3">
    <location>
        <begin position="56"/>
        <end position="89"/>
    </location>
</feature>
<evidence type="ECO:0000313" key="4">
    <source>
        <dbReference type="EMBL" id="QHN37229.1"/>
    </source>
</evidence>
<dbReference type="Proteomes" id="UP001059836">
    <property type="component" value="Chromosome"/>
</dbReference>
<dbReference type="Pfam" id="PF04434">
    <property type="entry name" value="SWIM"/>
    <property type="match status" value="1"/>
</dbReference>
<sequence length="443" mass="46785">MRGEARWSTDQVESAAPDASSVGAGRKLATTAVWSGTGATATALWGSCAGSGKKPYRTIVDLRGPAFRCSCPSRKFPCKHALGLLLLWSAGEVAEAARTPGDAATWLDGRDTRAAVKATAPAKPADPERAAATAAQRADRVAGGIAELTMWLEDQVSQGFSGLDGDPYARFDPLAARLVDAQAPGLASRVRELPGVLTAGDPADWPDRLLMRFGELWALGVAHGRLSELDDDTVATVRRHVGYTVAKADVLSRPPVTDDWMAVGRRTEELDHITARHMWFYGADTGRYALTLEYVPTGGVFAARPPVGVAFRARLHFYPGSPGHRALIADENAVPGDPVSRTGVPPAATTIDHARRERARSVAADPWLRAEPATVRGRLAVAPGTGYALIDEHGESVALHVDPERWTTLVATTLGGPVGVVGELGVDGLLPLSVISDGQVIAL</sequence>
<dbReference type="InterPro" id="IPR007527">
    <property type="entry name" value="Znf_SWIM"/>
</dbReference>